<protein>
    <recommendedName>
        <fullName evidence="2">18 kDa Sin3-associated polypeptide</fullName>
    </recommendedName>
</protein>
<keyword evidence="4" id="KW-1185">Reference proteome</keyword>
<accession>A0ABN7NXX3</accession>
<proteinExistence type="inferred from homology"/>
<dbReference type="InterPro" id="IPR010516">
    <property type="entry name" value="SAP18"/>
</dbReference>
<gene>
    <name evidence="3" type="ORF">TPAB3V08_LOCUS6078</name>
</gene>
<dbReference type="Proteomes" id="UP001153148">
    <property type="component" value="Unassembled WGS sequence"/>
</dbReference>
<evidence type="ECO:0000313" key="3">
    <source>
        <dbReference type="EMBL" id="CAG2059112.1"/>
    </source>
</evidence>
<comment type="similarity">
    <text evidence="1">Belongs to the SAP18 family.</text>
</comment>
<sequence length="264" mass="30668">MLYGLIDGVYIVSKTIVRQQHCRPRDVARSLAFEYFDAVFVWEVRGEREFIKTASHGSLTKILTCPLLLRVFCNTGRHHNIMDYNRGNVPANELQIYTWCVREVLMDATLREITSLVKEVNPDSRRKGTYFDFSLVSPDVRSPSYRMREIGYNILNSSPHIQNLLNSAPRIIYTSLISETFWFTLNCPTQPQTSGQRFLPMQQTKMQYLQKIHQYSASFISRITQIEYPMKGQYDCSIENIVYQLQCNYCIAEYISLTTGTLGH</sequence>
<evidence type="ECO:0000256" key="1">
    <source>
        <dbReference type="ARBA" id="ARBA00009143"/>
    </source>
</evidence>
<dbReference type="Pfam" id="PF06487">
    <property type="entry name" value="SAP18"/>
    <property type="match status" value="1"/>
</dbReference>
<comment type="caution">
    <text evidence="3">The sequence shown here is derived from an EMBL/GenBank/DDBJ whole genome shotgun (WGS) entry which is preliminary data.</text>
</comment>
<organism evidence="3 4">
    <name type="scientific">Timema podura</name>
    <name type="common">Walking stick</name>
    <dbReference type="NCBI Taxonomy" id="61482"/>
    <lineage>
        <taxon>Eukaryota</taxon>
        <taxon>Metazoa</taxon>
        <taxon>Ecdysozoa</taxon>
        <taxon>Arthropoda</taxon>
        <taxon>Hexapoda</taxon>
        <taxon>Insecta</taxon>
        <taxon>Pterygota</taxon>
        <taxon>Neoptera</taxon>
        <taxon>Polyneoptera</taxon>
        <taxon>Phasmatodea</taxon>
        <taxon>Timematodea</taxon>
        <taxon>Timematoidea</taxon>
        <taxon>Timematidae</taxon>
        <taxon>Timema</taxon>
    </lineage>
</organism>
<reference evidence="3" key="1">
    <citation type="submission" date="2021-03" db="EMBL/GenBank/DDBJ databases">
        <authorList>
            <person name="Tran Van P."/>
        </authorList>
    </citation>
    <scope>NUCLEOTIDE SEQUENCE</scope>
</reference>
<dbReference type="PANTHER" id="PTHR13082:SF0">
    <property type="entry name" value="HISTONE DEACETYLASE COMPLEX SUBUNIT SAP18"/>
    <property type="match status" value="1"/>
</dbReference>
<evidence type="ECO:0000313" key="4">
    <source>
        <dbReference type="Proteomes" id="UP001153148"/>
    </source>
</evidence>
<dbReference type="PANTHER" id="PTHR13082">
    <property type="entry name" value="SAP18"/>
    <property type="match status" value="1"/>
</dbReference>
<dbReference type="Gene3D" id="3.10.20.550">
    <property type="entry name" value="ASAP complex, SAP18 subunit"/>
    <property type="match status" value="1"/>
</dbReference>
<evidence type="ECO:0000256" key="2">
    <source>
        <dbReference type="ARBA" id="ARBA00030511"/>
    </source>
</evidence>
<dbReference type="InterPro" id="IPR042534">
    <property type="entry name" value="SAP18_sf"/>
</dbReference>
<name>A0ABN7NXX3_TIMPD</name>
<dbReference type="EMBL" id="CAJPIN010008749">
    <property type="protein sequence ID" value="CAG2059112.1"/>
    <property type="molecule type" value="Genomic_DNA"/>
</dbReference>